<dbReference type="AlphaFoldDB" id="A0A1M5VY41"/>
<feature type="transmembrane region" description="Helical" evidence="1">
    <location>
        <begin position="122"/>
        <end position="142"/>
    </location>
</feature>
<dbReference type="OrthoDB" id="7257484at2"/>
<organism evidence="2 3">
    <name type="scientific">Marivita hallyeonensis</name>
    <dbReference type="NCBI Taxonomy" id="996342"/>
    <lineage>
        <taxon>Bacteria</taxon>
        <taxon>Pseudomonadati</taxon>
        <taxon>Pseudomonadota</taxon>
        <taxon>Alphaproteobacteria</taxon>
        <taxon>Rhodobacterales</taxon>
        <taxon>Roseobacteraceae</taxon>
        <taxon>Marivita</taxon>
    </lineage>
</organism>
<dbReference type="InterPro" id="IPR029058">
    <property type="entry name" value="AB_hydrolase_fold"/>
</dbReference>
<dbReference type="RefSeq" id="WP_072778938.1">
    <property type="nucleotide sequence ID" value="NZ_FQXC01000004.1"/>
</dbReference>
<feature type="transmembrane region" description="Helical" evidence="1">
    <location>
        <begin position="174"/>
        <end position="191"/>
    </location>
</feature>
<gene>
    <name evidence="2" type="ORF">SAMN05443551_3149</name>
</gene>
<accession>A0A1M5VY41</accession>
<keyword evidence="1" id="KW-1133">Transmembrane helix</keyword>
<evidence type="ECO:0000313" key="2">
    <source>
        <dbReference type="EMBL" id="SHH80202.1"/>
    </source>
</evidence>
<dbReference type="Proteomes" id="UP000184221">
    <property type="component" value="Unassembled WGS sequence"/>
</dbReference>
<dbReference type="EMBL" id="FQXC01000004">
    <property type="protein sequence ID" value="SHH80202.1"/>
    <property type="molecule type" value="Genomic_DNA"/>
</dbReference>
<evidence type="ECO:0008006" key="4">
    <source>
        <dbReference type="Google" id="ProtNLM"/>
    </source>
</evidence>
<name>A0A1M5VY41_9RHOB</name>
<reference evidence="2 3" key="1">
    <citation type="submission" date="2016-11" db="EMBL/GenBank/DDBJ databases">
        <authorList>
            <person name="Jaros S."/>
            <person name="Januszkiewicz K."/>
            <person name="Wedrychowicz H."/>
        </authorList>
    </citation>
    <scope>NUCLEOTIDE SEQUENCE [LARGE SCALE GENOMIC DNA]</scope>
    <source>
        <strain evidence="2 3">DSM 29431</strain>
    </source>
</reference>
<sequence>MPAPPKVVRRRKVFYLPGYDPFPARRYRELYRTEGAKQAEISEYGLRVEAAGDDGAYSWRASGVFDGVRVESEFEVLTWSDIVQDSMSNSIPATYWQLIRTSWTYIASGTLRRLALLPKGPLIAALYPIAVLLLQLIAALLAAHLVGWTLSTVFQALVLWALGEGAIARWGQALLYWTPFFVIAVLVLRWFRAQDHKLYTYYLMHDYAFSAGRKGATPPALQQRLDDFRATIAIALLQDYDEVLVVGHSSGAHLGVSILADLLRDHPTLPSRPALSFLSLGHVIPMVSFLPKAYKLRTDLRFLSQRDEITWVDVTAPGDGCSYALCDPVAVTGLETAEKRWPLVFSAQFSRTMAPERYEALRRKYFKLHFQYLCAFEQPLDYDYFQITAGPLTLGTRYADRPPSKSRIDVPVSKYTSTGP</sequence>
<proteinExistence type="predicted"/>
<dbReference type="SUPFAM" id="SSF53474">
    <property type="entry name" value="alpha/beta-Hydrolases"/>
    <property type="match status" value="1"/>
</dbReference>
<keyword evidence="3" id="KW-1185">Reference proteome</keyword>
<protein>
    <recommendedName>
        <fullName evidence="4">Lipase (Class 3)</fullName>
    </recommendedName>
</protein>
<evidence type="ECO:0000313" key="3">
    <source>
        <dbReference type="Proteomes" id="UP000184221"/>
    </source>
</evidence>
<keyword evidence="1" id="KW-0472">Membrane</keyword>
<keyword evidence="1" id="KW-0812">Transmembrane</keyword>
<dbReference type="STRING" id="996342.SAMN05443551_3149"/>
<evidence type="ECO:0000256" key="1">
    <source>
        <dbReference type="SAM" id="Phobius"/>
    </source>
</evidence>